<feature type="non-terminal residue" evidence="7">
    <location>
        <position position="1"/>
    </location>
</feature>
<accession>H3SPE7</accession>
<keyword evidence="2 7" id="KW-0548">Nucleotidyltransferase</keyword>
<keyword evidence="4" id="KW-0460">Magnesium</keyword>
<dbReference type="Pfam" id="PF13735">
    <property type="entry name" value="tRNA_NucTran2_2"/>
    <property type="match status" value="1"/>
</dbReference>
<gene>
    <name evidence="7" type="ORF">PDENDC454_27288</name>
</gene>
<dbReference type="AlphaFoldDB" id="H3SPE7"/>
<sequence length="104" mass="11744">EALYACGEDALRGWHACRRALAGVPEERLAPFLRDGEAWLQRIAVRRLPDIALTGGDLLQAADRPAGPWLREALEAAWLAVALGDVPNERDKLRKYVEKEWKRE</sequence>
<protein>
    <submittedName>
        <fullName evidence="7">tRNA CCA-pyrophosphorylase</fullName>
        <ecNumber evidence="7">2.7.7.72</ecNumber>
    </submittedName>
</protein>
<evidence type="ECO:0000256" key="2">
    <source>
        <dbReference type="ARBA" id="ARBA00022695"/>
    </source>
</evidence>
<evidence type="ECO:0000256" key="5">
    <source>
        <dbReference type="ARBA" id="ARBA00022884"/>
    </source>
</evidence>
<dbReference type="Proteomes" id="UP000003900">
    <property type="component" value="Unassembled WGS sequence"/>
</dbReference>
<dbReference type="EMBL" id="AHKH01000180">
    <property type="protein sequence ID" value="EHQ59096.1"/>
    <property type="molecule type" value="Genomic_DNA"/>
</dbReference>
<evidence type="ECO:0000313" key="8">
    <source>
        <dbReference type="Proteomes" id="UP000003900"/>
    </source>
</evidence>
<dbReference type="GO" id="GO:0003723">
    <property type="term" value="F:RNA binding"/>
    <property type="evidence" value="ECO:0007669"/>
    <property type="project" value="UniProtKB-KW"/>
</dbReference>
<organism evidence="7 8">
    <name type="scientific">Paenibacillus dendritiformis C454</name>
    <dbReference type="NCBI Taxonomy" id="1131935"/>
    <lineage>
        <taxon>Bacteria</taxon>
        <taxon>Bacillati</taxon>
        <taxon>Bacillota</taxon>
        <taxon>Bacilli</taxon>
        <taxon>Bacillales</taxon>
        <taxon>Paenibacillaceae</taxon>
        <taxon>Paenibacillus</taxon>
    </lineage>
</organism>
<dbReference type="GO" id="GO:0046872">
    <property type="term" value="F:metal ion binding"/>
    <property type="evidence" value="ECO:0007669"/>
    <property type="project" value="UniProtKB-KW"/>
</dbReference>
<evidence type="ECO:0000256" key="1">
    <source>
        <dbReference type="ARBA" id="ARBA00022694"/>
    </source>
</evidence>
<dbReference type="SUPFAM" id="SSF81891">
    <property type="entry name" value="Poly A polymerase C-terminal region-like"/>
    <property type="match status" value="1"/>
</dbReference>
<feature type="domain" description="CCA-adding enzyme C-terminal" evidence="6">
    <location>
        <begin position="41"/>
        <end position="96"/>
    </location>
</feature>
<dbReference type="Gene3D" id="1.10.246.80">
    <property type="match status" value="1"/>
</dbReference>
<dbReference type="InterPro" id="IPR032810">
    <property type="entry name" value="CCA-adding_enz_C"/>
</dbReference>
<keyword evidence="8" id="KW-1185">Reference proteome</keyword>
<name>H3SPE7_9BACL</name>
<dbReference type="GO" id="GO:0004810">
    <property type="term" value="F:CCA tRNA nucleotidyltransferase activity"/>
    <property type="evidence" value="ECO:0007669"/>
    <property type="project" value="UniProtKB-EC"/>
</dbReference>
<dbReference type="PATRIC" id="fig|1131935.3.peg.5645"/>
<evidence type="ECO:0000313" key="7">
    <source>
        <dbReference type="EMBL" id="EHQ59096.1"/>
    </source>
</evidence>
<keyword evidence="3" id="KW-0479">Metal-binding</keyword>
<dbReference type="STRING" id="1131935.PDENDC454_27288"/>
<evidence type="ECO:0000256" key="3">
    <source>
        <dbReference type="ARBA" id="ARBA00022723"/>
    </source>
</evidence>
<dbReference type="EC" id="2.7.7.72" evidence="7"/>
<dbReference type="GO" id="GO:0008033">
    <property type="term" value="P:tRNA processing"/>
    <property type="evidence" value="ECO:0007669"/>
    <property type="project" value="UniProtKB-KW"/>
</dbReference>
<evidence type="ECO:0000256" key="4">
    <source>
        <dbReference type="ARBA" id="ARBA00022842"/>
    </source>
</evidence>
<evidence type="ECO:0000259" key="6">
    <source>
        <dbReference type="Pfam" id="PF13735"/>
    </source>
</evidence>
<comment type="caution">
    <text evidence="7">The sequence shown here is derived from an EMBL/GenBank/DDBJ whole genome shotgun (WGS) entry which is preliminary data.</text>
</comment>
<reference evidence="7 8" key="1">
    <citation type="journal article" date="2012" name="J. Bacteriol.">
        <title>Genome Sequence of the Pattern-Forming Social Bacterium Paenibacillus dendritiformis C454 Chiral Morphotype.</title>
        <authorList>
            <person name="Sirota-Madi A."/>
            <person name="Olender T."/>
            <person name="Helman Y."/>
            <person name="Brainis I."/>
            <person name="Finkelshtein A."/>
            <person name="Roth D."/>
            <person name="Hagai E."/>
            <person name="Leshkowitz D."/>
            <person name="Brodsky L."/>
            <person name="Galatenko V."/>
            <person name="Nikolaev V."/>
            <person name="Gutnick D.L."/>
            <person name="Lancet D."/>
            <person name="Ben-Jacob E."/>
        </authorList>
    </citation>
    <scope>NUCLEOTIDE SEQUENCE [LARGE SCALE GENOMIC DNA]</scope>
    <source>
        <strain evidence="7 8">C454</strain>
    </source>
</reference>
<proteinExistence type="predicted"/>
<keyword evidence="5" id="KW-0694">RNA-binding</keyword>
<keyword evidence="1" id="KW-0819">tRNA processing</keyword>
<keyword evidence="7" id="KW-0808">Transferase</keyword>